<dbReference type="SUPFAM" id="SSF55486">
    <property type="entry name" value="Metalloproteases ('zincins'), catalytic domain"/>
    <property type="match status" value="1"/>
</dbReference>
<keyword evidence="4" id="KW-1185">Reference proteome</keyword>
<feature type="signal peptide" evidence="1">
    <location>
        <begin position="1"/>
        <end position="24"/>
    </location>
</feature>
<dbReference type="PROSITE" id="PS50215">
    <property type="entry name" value="ADAM_MEPRO"/>
    <property type="match status" value="1"/>
</dbReference>
<reference evidence="3 4" key="1">
    <citation type="submission" date="2021-03" db="EMBL/GenBank/DDBJ databases">
        <authorList>
            <person name="Kim M.K."/>
        </authorList>
    </citation>
    <scope>NUCLEOTIDE SEQUENCE [LARGE SCALE GENOMIC DNA]</scope>
    <source>
        <strain evidence="3 4">BT442</strain>
    </source>
</reference>
<comment type="caution">
    <text evidence="3">The sequence shown here is derived from an EMBL/GenBank/DDBJ whole genome shotgun (WGS) entry which is preliminary data.</text>
</comment>
<proteinExistence type="predicted"/>
<dbReference type="Gene3D" id="3.40.390.10">
    <property type="entry name" value="Collagenase (Catalytic Domain)"/>
    <property type="match status" value="1"/>
</dbReference>
<protein>
    <recommendedName>
        <fullName evidence="2">Peptidase M12B domain-containing protein</fullName>
    </recommendedName>
</protein>
<feature type="domain" description="Peptidase M12B" evidence="2">
    <location>
        <begin position="195"/>
        <end position="414"/>
    </location>
</feature>
<feature type="chain" id="PRO_5045559160" description="Peptidase M12B domain-containing protein" evidence="1">
    <location>
        <begin position="25"/>
        <end position="818"/>
    </location>
</feature>
<keyword evidence="1" id="KW-0732">Signal</keyword>
<dbReference type="InterPro" id="IPR001590">
    <property type="entry name" value="Peptidase_M12B"/>
</dbReference>
<dbReference type="InterPro" id="IPR013783">
    <property type="entry name" value="Ig-like_fold"/>
</dbReference>
<evidence type="ECO:0000313" key="4">
    <source>
        <dbReference type="Proteomes" id="UP000664369"/>
    </source>
</evidence>
<dbReference type="RefSeq" id="WP_208176378.1">
    <property type="nucleotide sequence ID" value="NZ_JAGETZ010000008.1"/>
</dbReference>
<dbReference type="Pfam" id="PF13583">
    <property type="entry name" value="Reprolysin_4"/>
    <property type="match status" value="1"/>
</dbReference>
<evidence type="ECO:0000256" key="1">
    <source>
        <dbReference type="SAM" id="SignalP"/>
    </source>
</evidence>
<evidence type="ECO:0000313" key="3">
    <source>
        <dbReference type="EMBL" id="MBO2010748.1"/>
    </source>
</evidence>
<dbReference type="Gene3D" id="2.60.40.10">
    <property type="entry name" value="Immunoglobulins"/>
    <property type="match status" value="1"/>
</dbReference>
<sequence length="818" mass="85054">MKTSYSAALFLVQALLLLAREAVAQSGGALWQPVQAPMARGGGRPLGSWFTLDASQLNMRLASAPPESHPAAAVPVELPFPDGSLHRFALTLVPVLAPALAAQYPQIRTYAGRSLDAPTTTVRLETSPAGLHAQVTSLTGTLTIAADPAATNRYQSAADAPDGFTCQALPVLGRAARPTSGNAPPPPTPYGSQLRTLRLALAATGEYTQNLGGGTVAGTLASMASLVNSVNTVYERDLALRLELVPNNDLLIYSRTTTDPYDNNDPTSLMNSNQAVVDGTIGNGSYDLAHVLGFRSGGYSGIAYIDVVCYAPYKGGGASTGGSAALMATVATHELGHQLGSNHTFNGDKGNCGGGNRSGGFAYEPGAGNTIMSYDQRCYPDDVGPGISYFHAASLSIIRPELQCGTQTPTGNQPPTVTVPPSNTYTIPQGTPFTLVGSGTDPDGDPLTYSWEELDLGNPSGLTGAATDASGPPLFRSFAPVTSPERTFPQLSTLLTNTPSVGEILPRVARSLNFRFTARDNRSGGGGVAGANVTLTVGEAGPFAIIEPRGTVTAASNSTLRLNWSVLGTDRAPVNCANVQVLFSTDNGQSFPLVLLASTPNTGVATVQLPNVATNRGRLKIQAIDNVFFAINNAAITLTRPLPVELTAFTAEAYGATAHLNWATASEKNNAGFAVETSPDGHDFRRLGWVPGAGSSTRPSRYQFDDGTLAAAPGTMAYYRLRQTDADGTETFSPVRAVPVPTGGAAKLQLWPNPAHGTVTVAELAPRQSVQLLDLTGRVLLTAISPAAGPLELVLPVGVRPGLYVVRAGGQALRLAVE</sequence>
<accession>A0ABS3QIB2</accession>
<organism evidence="3 4">
    <name type="scientific">Hymenobacter negativus</name>
    <dbReference type="NCBI Taxonomy" id="2795026"/>
    <lineage>
        <taxon>Bacteria</taxon>
        <taxon>Pseudomonadati</taxon>
        <taxon>Bacteroidota</taxon>
        <taxon>Cytophagia</taxon>
        <taxon>Cytophagales</taxon>
        <taxon>Hymenobacteraceae</taxon>
        <taxon>Hymenobacter</taxon>
    </lineage>
</organism>
<dbReference type="InterPro" id="IPR024079">
    <property type="entry name" value="MetalloPept_cat_dom_sf"/>
</dbReference>
<evidence type="ECO:0000259" key="2">
    <source>
        <dbReference type="PROSITE" id="PS50215"/>
    </source>
</evidence>
<dbReference type="EMBL" id="JAGETZ010000008">
    <property type="protein sequence ID" value="MBO2010748.1"/>
    <property type="molecule type" value="Genomic_DNA"/>
</dbReference>
<name>A0ABS3QIB2_9BACT</name>
<dbReference type="Proteomes" id="UP000664369">
    <property type="component" value="Unassembled WGS sequence"/>
</dbReference>
<gene>
    <name evidence="3" type="ORF">J4E00_16925</name>
</gene>